<evidence type="ECO:0000313" key="2">
    <source>
        <dbReference type="Proteomes" id="UP000001423"/>
    </source>
</evidence>
<proteinExistence type="predicted"/>
<accession>B9ESD2</accession>
<protein>
    <recommendedName>
        <fullName evidence="3">Competence protein ComM</fullName>
    </recommendedName>
</protein>
<dbReference type="Proteomes" id="UP000001423">
    <property type="component" value="Chromosome"/>
</dbReference>
<dbReference type="HOGENOM" id="CLU_3238156_0_0_3"/>
<reference evidence="1 2" key="1">
    <citation type="journal article" date="2003" name="Nature">
        <title>Genome divergence in two Prochlorococcus ecotypes reflects oceanic niche differentiation.</title>
        <authorList>
            <person name="Rocap G."/>
            <person name="Larimer F.W."/>
            <person name="Lamerdin J.E."/>
            <person name="Malfatti S."/>
            <person name="Chain P."/>
            <person name="Ahlgren N.A."/>
            <person name="Arellano A."/>
            <person name="Coleman M."/>
            <person name="Hauser L."/>
            <person name="Hess W.R."/>
            <person name="Johnson Z.I."/>
            <person name="Land M.L."/>
            <person name="Lindell D."/>
            <person name="Post A.F."/>
            <person name="Regala W."/>
            <person name="Shah M."/>
            <person name="Shaw S.L."/>
            <person name="Steglich C."/>
            <person name="Sullivan M.B."/>
            <person name="Ting C.S."/>
            <person name="Tolonen A."/>
            <person name="Webb E.A."/>
            <person name="Zinser E.R."/>
            <person name="Chisholm S.W."/>
        </authorList>
    </citation>
    <scope>NUCLEOTIDE SEQUENCE [LARGE SCALE GENOMIC DNA]</scope>
    <source>
        <strain evidence="2">MIT 9313</strain>
    </source>
</reference>
<keyword evidence="2" id="KW-1185">Reference proteome</keyword>
<gene>
    <name evidence="1" type="ordered locus">PMT_2755</name>
</gene>
<dbReference type="EMBL" id="BX548175">
    <property type="protein sequence ID" value="CAX32276.1"/>
    <property type="molecule type" value="Genomic_DNA"/>
</dbReference>
<dbReference type="KEGG" id="pmt:PMT_2755"/>
<dbReference type="AlphaFoldDB" id="B9ESD2"/>
<sequence>MLARCLSGSLHGIQAQAVTVEVDLVPGLPGLQLVGLRRHTGIS</sequence>
<organism evidence="1 2">
    <name type="scientific">Prochlorococcus marinus (strain MIT 9313)</name>
    <dbReference type="NCBI Taxonomy" id="74547"/>
    <lineage>
        <taxon>Bacteria</taxon>
        <taxon>Bacillati</taxon>
        <taxon>Cyanobacteriota</taxon>
        <taxon>Cyanophyceae</taxon>
        <taxon>Synechococcales</taxon>
        <taxon>Prochlorococcaceae</taxon>
        <taxon>Prochlorococcus</taxon>
    </lineage>
</organism>
<evidence type="ECO:0008006" key="3">
    <source>
        <dbReference type="Google" id="ProtNLM"/>
    </source>
</evidence>
<name>B9ESD2_PROMM</name>
<evidence type="ECO:0000313" key="1">
    <source>
        <dbReference type="EMBL" id="CAX32276.1"/>
    </source>
</evidence>
<dbReference type="eggNOG" id="COG0606">
    <property type="taxonomic scope" value="Bacteria"/>
</dbReference>